<organism evidence="2">
    <name type="scientific">Guillardia theta (strain CCMP2712)</name>
    <name type="common">Cryptophyte</name>
    <dbReference type="NCBI Taxonomy" id="905079"/>
    <lineage>
        <taxon>Eukaryota</taxon>
        <taxon>Cryptophyceae</taxon>
        <taxon>Pyrenomonadales</taxon>
        <taxon>Geminigeraceae</taxon>
        <taxon>Guillardia</taxon>
    </lineage>
</organism>
<dbReference type="HOGENOM" id="CLU_961203_0_0_1"/>
<feature type="signal peptide" evidence="1">
    <location>
        <begin position="1"/>
        <end position="20"/>
    </location>
</feature>
<dbReference type="PaxDb" id="55529-EKX49236"/>
<dbReference type="Proteomes" id="UP000011087">
    <property type="component" value="Unassembled WGS sequence"/>
</dbReference>
<name>L1JL40_GUITC</name>
<dbReference type="EMBL" id="JH992982">
    <property type="protein sequence ID" value="EKX49236.1"/>
    <property type="molecule type" value="Genomic_DNA"/>
</dbReference>
<dbReference type="EnsemblProtists" id="EKX49236">
    <property type="protein sequence ID" value="EKX49236"/>
    <property type="gene ID" value="GUITHDRAFT_151480"/>
</dbReference>
<sequence>MPAHLKVFAFLLLVCHAGCSAPLPNEGLKQPSMEEIFDENRNARPEFSEMMGSTGHPLRFLPVNSSRARFYTCPYAFIAAGPGLGMGKDRQALRAARVCGLKMKENHGKASESTRPTSRRAILGCGLALLLAGGRDALALPDQTLLQGRPTELRDKESCFMWNGEKKCTSCVKACEEYKKTFKNLDCTKQCTVEYGSAKPTDEESISFNDFVDRVNAGSITRVDFYGPNGDKAYAVLSSGQSIRIGEGFPIEVGNEQSSPLQVARLLAQKQIPYKFHFLDNFKYQRQGSF</sequence>
<reference evidence="3" key="3">
    <citation type="submission" date="2016-03" db="UniProtKB">
        <authorList>
            <consortium name="EnsemblProtists"/>
        </authorList>
    </citation>
    <scope>IDENTIFICATION</scope>
</reference>
<dbReference type="KEGG" id="gtt:GUITHDRAFT_151480"/>
<feature type="chain" id="PRO_5008771500" evidence="1">
    <location>
        <begin position="21"/>
        <end position="290"/>
    </location>
</feature>
<evidence type="ECO:0000313" key="4">
    <source>
        <dbReference type="Proteomes" id="UP000011087"/>
    </source>
</evidence>
<dbReference type="GeneID" id="17306087"/>
<dbReference type="OrthoDB" id="202789at2759"/>
<dbReference type="RefSeq" id="XP_005836216.1">
    <property type="nucleotide sequence ID" value="XM_005836159.1"/>
</dbReference>
<dbReference type="AlphaFoldDB" id="L1JL40"/>
<evidence type="ECO:0000313" key="3">
    <source>
        <dbReference type="EnsemblProtists" id="EKX49236"/>
    </source>
</evidence>
<keyword evidence="4" id="KW-1185">Reference proteome</keyword>
<reference evidence="4" key="2">
    <citation type="submission" date="2012-11" db="EMBL/GenBank/DDBJ databases">
        <authorList>
            <person name="Kuo A."/>
            <person name="Curtis B.A."/>
            <person name="Tanifuji G."/>
            <person name="Burki F."/>
            <person name="Gruber A."/>
            <person name="Irimia M."/>
            <person name="Maruyama S."/>
            <person name="Arias M.C."/>
            <person name="Ball S.G."/>
            <person name="Gile G.H."/>
            <person name="Hirakawa Y."/>
            <person name="Hopkins J.F."/>
            <person name="Rensing S.A."/>
            <person name="Schmutz J."/>
            <person name="Symeonidi A."/>
            <person name="Elias M."/>
            <person name="Eveleigh R.J."/>
            <person name="Herman E.K."/>
            <person name="Klute M.J."/>
            <person name="Nakayama T."/>
            <person name="Obornik M."/>
            <person name="Reyes-Prieto A."/>
            <person name="Armbrust E.V."/>
            <person name="Aves S.J."/>
            <person name="Beiko R.G."/>
            <person name="Coutinho P."/>
            <person name="Dacks J.B."/>
            <person name="Durnford D.G."/>
            <person name="Fast N.M."/>
            <person name="Green B.R."/>
            <person name="Grisdale C."/>
            <person name="Hempe F."/>
            <person name="Henrissat B."/>
            <person name="Hoppner M.P."/>
            <person name="Ishida K.-I."/>
            <person name="Kim E."/>
            <person name="Koreny L."/>
            <person name="Kroth P.G."/>
            <person name="Liu Y."/>
            <person name="Malik S.-B."/>
            <person name="Maier U.G."/>
            <person name="McRose D."/>
            <person name="Mock T."/>
            <person name="Neilson J.A."/>
            <person name="Onodera N.T."/>
            <person name="Poole A.M."/>
            <person name="Pritham E.J."/>
            <person name="Richards T.A."/>
            <person name="Rocap G."/>
            <person name="Roy S.W."/>
            <person name="Sarai C."/>
            <person name="Schaack S."/>
            <person name="Shirato S."/>
            <person name="Slamovits C.H."/>
            <person name="Spencer D.F."/>
            <person name="Suzuki S."/>
            <person name="Worden A.Z."/>
            <person name="Zauner S."/>
            <person name="Barry K."/>
            <person name="Bell C."/>
            <person name="Bharti A.K."/>
            <person name="Crow J.A."/>
            <person name="Grimwood J."/>
            <person name="Kramer R."/>
            <person name="Lindquist E."/>
            <person name="Lucas S."/>
            <person name="Salamov A."/>
            <person name="McFadden G.I."/>
            <person name="Lane C.E."/>
            <person name="Keeling P.J."/>
            <person name="Gray M.W."/>
            <person name="Grigoriev I.V."/>
            <person name="Archibald J.M."/>
        </authorList>
    </citation>
    <scope>NUCLEOTIDE SEQUENCE</scope>
    <source>
        <strain evidence="4">CCMP2712</strain>
    </source>
</reference>
<evidence type="ECO:0000313" key="2">
    <source>
        <dbReference type="EMBL" id="EKX49236.1"/>
    </source>
</evidence>
<proteinExistence type="predicted"/>
<protein>
    <submittedName>
        <fullName evidence="2 3">Uncharacterized protein</fullName>
    </submittedName>
</protein>
<reference evidence="2 4" key="1">
    <citation type="journal article" date="2012" name="Nature">
        <title>Algal genomes reveal evolutionary mosaicism and the fate of nucleomorphs.</title>
        <authorList>
            <consortium name="DOE Joint Genome Institute"/>
            <person name="Curtis B.A."/>
            <person name="Tanifuji G."/>
            <person name="Burki F."/>
            <person name="Gruber A."/>
            <person name="Irimia M."/>
            <person name="Maruyama S."/>
            <person name="Arias M.C."/>
            <person name="Ball S.G."/>
            <person name="Gile G.H."/>
            <person name="Hirakawa Y."/>
            <person name="Hopkins J.F."/>
            <person name="Kuo A."/>
            <person name="Rensing S.A."/>
            <person name="Schmutz J."/>
            <person name="Symeonidi A."/>
            <person name="Elias M."/>
            <person name="Eveleigh R.J."/>
            <person name="Herman E.K."/>
            <person name="Klute M.J."/>
            <person name="Nakayama T."/>
            <person name="Obornik M."/>
            <person name="Reyes-Prieto A."/>
            <person name="Armbrust E.V."/>
            <person name="Aves S.J."/>
            <person name="Beiko R.G."/>
            <person name="Coutinho P."/>
            <person name="Dacks J.B."/>
            <person name="Durnford D.G."/>
            <person name="Fast N.M."/>
            <person name="Green B.R."/>
            <person name="Grisdale C.J."/>
            <person name="Hempel F."/>
            <person name="Henrissat B."/>
            <person name="Hoppner M.P."/>
            <person name="Ishida K."/>
            <person name="Kim E."/>
            <person name="Koreny L."/>
            <person name="Kroth P.G."/>
            <person name="Liu Y."/>
            <person name="Malik S.B."/>
            <person name="Maier U.G."/>
            <person name="McRose D."/>
            <person name="Mock T."/>
            <person name="Neilson J.A."/>
            <person name="Onodera N.T."/>
            <person name="Poole A.M."/>
            <person name="Pritham E.J."/>
            <person name="Richards T.A."/>
            <person name="Rocap G."/>
            <person name="Roy S.W."/>
            <person name="Sarai C."/>
            <person name="Schaack S."/>
            <person name="Shirato S."/>
            <person name="Slamovits C.H."/>
            <person name="Spencer D.F."/>
            <person name="Suzuki S."/>
            <person name="Worden A.Z."/>
            <person name="Zauner S."/>
            <person name="Barry K."/>
            <person name="Bell C."/>
            <person name="Bharti A.K."/>
            <person name="Crow J.A."/>
            <person name="Grimwood J."/>
            <person name="Kramer R."/>
            <person name="Lindquist E."/>
            <person name="Lucas S."/>
            <person name="Salamov A."/>
            <person name="McFadden G.I."/>
            <person name="Lane C.E."/>
            <person name="Keeling P.J."/>
            <person name="Gray M.W."/>
            <person name="Grigoriev I.V."/>
            <person name="Archibald J.M."/>
        </authorList>
    </citation>
    <scope>NUCLEOTIDE SEQUENCE</scope>
    <source>
        <strain evidence="2 4">CCMP2712</strain>
    </source>
</reference>
<keyword evidence="1" id="KW-0732">Signal</keyword>
<accession>L1JL40</accession>
<gene>
    <name evidence="2" type="ORF">GUITHDRAFT_151480</name>
</gene>
<dbReference type="eggNOG" id="ENOG502SD0Y">
    <property type="taxonomic scope" value="Eukaryota"/>
</dbReference>
<evidence type="ECO:0000256" key="1">
    <source>
        <dbReference type="SAM" id="SignalP"/>
    </source>
</evidence>